<dbReference type="PANTHER" id="PTHR43439">
    <property type="entry name" value="PHENYLACETATE-COENZYME A LIGASE"/>
    <property type="match status" value="1"/>
</dbReference>
<dbReference type="Gene3D" id="3.40.50.12780">
    <property type="entry name" value="N-terminal domain of ligase-like"/>
    <property type="match status" value="1"/>
</dbReference>
<evidence type="ECO:0000313" key="6">
    <source>
        <dbReference type="EMBL" id="GAB0138221.1"/>
    </source>
</evidence>
<protein>
    <submittedName>
        <fullName evidence="6">Secondary metabolism biosynthetic enzyme</fullName>
    </submittedName>
</protein>
<dbReference type="Gene3D" id="3.30.559.10">
    <property type="entry name" value="Chloramphenicol acetyltransferase-like domain"/>
    <property type="match status" value="2"/>
</dbReference>
<keyword evidence="2" id="KW-0597">Phosphoprotein</keyword>
<organism evidence="6 7">
    <name type="scientific">Epichloe bromicola</name>
    <dbReference type="NCBI Taxonomy" id="79588"/>
    <lineage>
        <taxon>Eukaryota</taxon>
        <taxon>Fungi</taxon>
        <taxon>Dikarya</taxon>
        <taxon>Ascomycota</taxon>
        <taxon>Pezizomycotina</taxon>
        <taxon>Sordariomycetes</taxon>
        <taxon>Hypocreomycetidae</taxon>
        <taxon>Hypocreales</taxon>
        <taxon>Clavicipitaceae</taxon>
        <taxon>Epichloe</taxon>
    </lineage>
</organism>
<dbReference type="InterPro" id="IPR020845">
    <property type="entry name" value="AMP-binding_CS"/>
</dbReference>
<dbReference type="InterPro" id="IPR023213">
    <property type="entry name" value="CAT-like_dom_sf"/>
</dbReference>
<name>A0ABQ0CXP0_9HYPO</name>
<comment type="caution">
    <text evidence="6">The sequence shown here is derived from an EMBL/GenBank/DDBJ whole genome shotgun (WGS) entry which is preliminary data.</text>
</comment>
<dbReference type="InterPro" id="IPR051414">
    <property type="entry name" value="Adenylate-forming_Reductase"/>
</dbReference>
<gene>
    <name evidence="6" type="primary">g6460</name>
    <name evidence="6" type="ORF">EsDP_00006460</name>
</gene>
<dbReference type="EMBL" id="BAAFGZ010000378">
    <property type="protein sequence ID" value="GAB0138221.1"/>
    <property type="molecule type" value="Genomic_DNA"/>
</dbReference>
<evidence type="ECO:0000256" key="1">
    <source>
        <dbReference type="ARBA" id="ARBA00022450"/>
    </source>
</evidence>
<comment type="similarity">
    <text evidence="4">Belongs to the NRP synthetase family.</text>
</comment>
<dbReference type="PROSITE" id="PS50075">
    <property type="entry name" value="CARRIER"/>
    <property type="match status" value="1"/>
</dbReference>
<evidence type="ECO:0000256" key="2">
    <source>
        <dbReference type="ARBA" id="ARBA00022553"/>
    </source>
</evidence>
<accession>A0ABQ0CXP0</accession>
<dbReference type="PROSITE" id="PS00455">
    <property type="entry name" value="AMP_BINDING"/>
    <property type="match status" value="1"/>
</dbReference>
<dbReference type="Pfam" id="PF00550">
    <property type="entry name" value="PP-binding"/>
    <property type="match status" value="1"/>
</dbReference>
<dbReference type="Pfam" id="PF23562">
    <property type="entry name" value="AMP-binding_C_3"/>
    <property type="match status" value="1"/>
</dbReference>
<dbReference type="InterPro" id="IPR006162">
    <property type="entry name" value="Ppantetheine_attach_site"/>
</dbReference>
<keyword evidence="3" id="KW-0521">NADP</keyword>
<evidence type="ECO:0000256" key="3">
    <source>
        <dbReference type="ARBA" id="ARBA00022857"/>
    </source>
</evidence>
<dbReference type="PROSITE" id="PS00012">
    <property type="entry name" value="PHOSPHOPANTETHEINE"/>
    <property type="match status" value="1"/>
</dbReference>
<evidence type="ECO:0000256" key="4">
    <source>
        <dbReference type="ARBA" id="ARBA00029454"/>
    </source>
</evidence>
<dbReference type="Proteomes" id="UP001562357">
    <property type="component" value="Unassembled WGS sequence"/>
</dbReference>
<proteinExistence type="inferred from homology"/>
<dbReference type="InterPro" id="IPR000873">
    <property type="entry name" value="AMP-dep_synth/lig_dom"/>
</dbReference>
<dbReference type="InterPro" id="IPR009081">
    <property type="entry name" value="PP-bd_ACP"/>
</dbReference>
<dbReference type="InterPro" id="IPR042099">
    <property type="entry name" value="ANL_N_sf"/>
</dbReference>
<keyword evidence="7" id="KW-1185">Reference proteome</keyword>
<evidence type="ECO:0000259" key="5">
    <source>
        <dbReference type="PROSITE" id="PS50075"/>
    </source>
</evidence>
<dbReference type="SUPFAM" id="SSF56801">
    <property type="entry name" value="Acetyl-CoA synthetase-like"/>
    <property type="match status" value="1"/>
</dbReference>
<evidence type="ECO:0000313" key="7">
    <source>
        <dbReference type="Proteomes" id="UP001562357"/>
    </source>
</evidence>
<sequence>MAPIPTNCGKRFLPKILDELATSDPHRIIYSIAKSTDISDGFREISARVFIDAVNKLAWWLVNEVGKSTTQEVLGYIGPHDLRHVILTYASVKAGYQPLFLSPKNSTEGALAVLEASNCQIWVQPAEKPCEQEFIWHRPMRVLNIPELNELLDAQGTKDYLYDPTWEKDSRELFCLLHTSGTTGLPKPISWPHALIGTMDAVRLLPPTEGDGGLSPWTEDWNEGDRIYSAFPMSHGAGIIMNIIVPALFGMHCILGPSGVLPNISLLDSLAEHGKIDVWSIVPSLVDELGDAPDVLEKFRPSKFICASGGPVTKVVANKVNKVVRVLNLTGTTEGLFIGNLWVPREDWHWFAFHPYSGFEFKEVEPGVYEHWVHRNERWELFQGIFHTFIHENSINLKDLYVRHPTNPNLYAYHGRNDDIIVLSNGYKIQPLDMEAIITTHIAVKGCLVVGTGRSQAALLIELNNPAIGNDALFESIWLAVQRANASSLHKDQLHRDFIMFSQPDKPFVRTDKGTIKRAATVKLYEEYISEFYHSRLSEVDVQISAAEIDLTSSESVSNAVAHIIHSLTPRLKNIGDTTDLFEAGLDSLLAVRAVRTVRAAIGLSGEQLSPRHLYANPTIAKFAAAIVRITSSLALGDGQRGAENNFAETLQQMKYLLARYKKCFSLKSNGFDLLNPKIYMNMAIYLPTKQNTTRNQVLGVLSRGFERLTSLIPAVDGKVDDFRGQPNSGKKGVQMIAIPSHDKHTSKGISRAETHPERPRQIVSKDLTEQLPSFDELRDKSFVPLFDDELVLDAPWFPERPADIFRAQVNFIRGGVLLVTGLHHSAFDGTGIVTTLRAWAECCRFVQGDKSANCSWLHPDSMDRNLVHAQWETEGYAQPAEEIDPETWGYLGFEAPSGLVHKGPTDKFVSPTQPPAAPKRTLQTRTFHVSADKLQRLTAEVALDPESKGLVSSASDILQALAWRAAMRARYRAATEIRGEQVNASAEESILELTIDGRPYFSGVPDSYMGNMLVVNRLSISIDTLCSDSTSIGRIALLIRQAAPRVTSQVVHDSYALLERVEDYTQLRYAFMKLHGFDLMITNMMLFPASAVAFGDDLFVNQAGVPDVIRPLLGGFNKAFRMCIILPMRDDGGVDIQLGLFPEEFEMISQDKEFARYATFLG</sequence>
<dbReference type="PANTHER" id="PTHR43439:SF2">
    <property type="entry name" value="ENZYME, PUTATIVE (JCVI)-RELATED"/>
    <property type="match status" value="1"/>
</dbReference>
<dbReference type="Gene3D" id="1.10.1200.10">
    <property type="entry name" value="ACP-like"/>
    <property type="match status" value="1"/>
</dbReference>
<dbReference type="Pfam" id="PF00501">
    <property type="entry name" value="AMP-binding"/>
    <property type="match status" value="1"/>
</dbReference>
<feature type="domain" description="Carrier" evidence="5">
    <location>
        <begin position="552"/>
        <end position="631"/>
    </location>
</feature>
<keyword evidence="1" id="KW-0596">Phosphopantetheine</keyword>
<dbReference type="Pfam" id="PF02458">
    <property type="entry name" value="Transferase"/>
    <property type="match status" value="1"/>
</dbReference>
<reference evidence="7" key="1">
    <citation type="submission" date="2024-06" db="EMBL/GenBank/DDBJ databases">
        <title>Draft Genome Sequences of Epichloe bromicola Strains Isolated from Elymus ciliaris.</title>
        <authorList>
            <consortium name="Epichloe bromicola genome sequencing consortium"/>
            <person name="Miura A."/>
            <person name="Imano S."/>
            <person name="Ashida A."/>
            <person name="Sato I."/>
            <person name="Chiba S."/>
            <person name="Tanaka A."/>
            <person name="Camagna M."/>
            <person name="Takemoto D."/>
        </authorList>
    </citation>
    <scope>NUCLEOTIDE SEQUENCE [LARGE SCALE GENOMIC DNA]</scope>
    <source>
        <strain evidence="7">DP</strain>
    </source>
</reference>
<dbReference type="SUPFAM" id="SSF47336">
    <property type="entry name" value="ACP-like"/>
    <property type="match status" value="1"/>
</dbReference>
<dbReference type="InterPro" id="IPR036736">
    <property type="entry name" value="ACP-like_sf"/>
</dbReference>